<reference evidence="7" key="1">
    <citation type="submission" date="2020-06" db="EMBL/GenBank/DDBJ databases">
        <title>WGS assembly of Ceratodon purpureus strain R40.</title>
        <authorList>
            <person name="Carey S.B."/>
            <person name="Jenkins J."/>
            <person name="Shu S."/>
            <person name="Lovell J.T."/>
            <person name="Sreedasyam A."/>
            <person name="Maumus F."/>
            <person name="Tiley G.P."/>
            <person name="Fernandez-Pozo N."/>
            <person name="Barry K."/>
            <person name="Chen C."/>
            <person name="Wang M."/>
            <person name="Lipzen A."/>
            <person name="Daum C."/>
            <person name="Saski C.A."/>
            <person name="Payton A.C."/>
            <person name="Mcbreen J.C."/>
            <person name="Conrad R.E."/>
            <person name="Kollar L.M."/>
            <person name="Olsson S."/>
            <person name="Huttunen S."/>
            <person name="Landis J.B."/>
            <person name="Wickett N.J."/>
            <person name="Johnson M.G."/>
            <person name="Rensing S.A."/>
            <person name="Grimwood J."/>
            <person name="Schmutz J."/>
            <person name="Mcdaniel S.F."/>
        </authorList>
    </citation>
    <scope>NUCLEOTIDE SEQUENCE</scope>
    <source>
        <strain evidence="7">R40</strain>
    </source>
</reference>
<dbReference type="SUPFAM" id="SSF101936">
    <property type="entry name" value="DNA-binding pseudobarrel domain"/>
    <property type="match status" value="2"/>
</dbReference>
<evidence type="ECO:0000256" key="2">
    <source>
        <dbReference type="ARBA" id="ARBA00023125"/>
    </source>
</evidence>
<dbReference type="CDD" id="cd10017">
    <property type="entry name" value="B3_DNA"/>
    <property type="match status" value="2"/>
</dbReference>
<dbReference type="AlphaFoldDB" id="A0A8T0J4U2"/>
<dbReference type="Pfam" id="PF02362">
    <property type="entry name" value="B3"/>
    <property type="match status" value="2"/>
</dbReference>
<evidence type="ECO:0000256" key="3">
    <source>
        <dbReference type="ARBA" id="ARBA00023163"/>
    </source>
</evidence>
<comment type="caution">
    <text evidence="7">The sequence shown here is derived from an EMBL/GenBank/DDBJ whole genome shotgun (WGS) entry which is preliminary data.</text>
</comment>
<keyword evidence="1" id="KW-0805">Transcription regulation</keyword>
<feature type="domain" description="TF-B3" evidence="6">
    <location>
        <begin position="270"/>
        <end position="369"/>
    </location>
</feature>
<evidence type="ECO:0000313" key="7">
    <source>
        <dbReference type="EMBL" id="KAG0589841.1"/>
    </source>
</evidence>
<dbReference type="SMART" id="SM01019">
    <property type="entry name" value="B3"/>
    <property type="match status" value="2"/>
</dbReference>
<dbReference type="GO" id="GO:0003677">
    <property type="term" value="F:DNA binding"/>
    <property type="evidence" value="ECO:0007669"/>
    <property type="project" value="UniProtKB-KW"/>
</dbReference>
<proteinExistence type="predicted"/>
<feature type="region of interest" description="Disordered" evidence="5">
    <location>
        <begin position="198"/>
        <end position="220"/>
    </location>
</feature>
<dbReference type="Gene3D" id="2.40.330.10">
    <property type="entry name" value="DNA-binding pseudobarrel domain"/>
    <property type="match status" value="2"/>
</dbReference>
<dbReference type="EMBL" id="CM026421">
    <property type="protein sequence ID" value="KAG0589841.1"/>
    <property type="molecule type" value="Genomic_DNA"/>
</dbReference>
<dbReference type="PANTHER" id="PTHR31391">
    <property type="entry name" value="B3 DOMAIN-CONTAINING PROTEIN OS11G0197600-RELATED"/>
    <property type="match status" value="1"/>
</dbReference>
<keyword evidence="4" id="KW-0539">Nucleus</keyword>
<sequence length="373" mass="42024">MTLLVCQMKRRRNASEEEHDVEMNGRNGYVKSELSPASTPLGPKTRARRACVVKQTKTGPQTPGPTSGIGGVRKKELKKKVKKKLKNSLESITFEKILQATSSPSCGSRSNLTIPAWFIKEHGDKLKQSVVLRSAATKKKWTVHIGIYYPRNAAQVKFYTGWRDFAISNGLDEGDLLVFCLRQVSQFDVYIYRKARGPDSAPSLEDAEPPRKKSKTTILPHRKKYTKKAKQIDAKLLPKCEQLALTDASPTSPGFNSVPRQPNQNHLPYFLKTMVASNLRVAAFLEIPQKFAMTHGKQLRPFVKLQGFTEGSPVCVVSCKFNEQRRQTRLYLRSGWSTFVSDNNLRLGQVLEFTLTGNSFFVVKEALAMIMDR</sequence>
<keyword evidence="3" id="KW-0804">Transcription</keyword>
<evidence type="ECO:0000313" key="8">
    <source>
        <dbReference type="Proteomes" id="UP000822688"/>
    </source>
</evidence>
<name>A0A8T0J4U2_CERPU</name>
<dbReference type="OrthoDB" id="1666376at2759"/>
<evidence type="ECO:0000256" key="1">
    <source>
        <dbReference type="ARBA" id="ARBA00023015"/>
    </source>
</evidence>
<protein>
    <recommendedName>
        <fullName evidence="6">TF-B3 domain-containing protein</fullName>
    </recommendedName>
</protein>
<dbReference type="Proteomes" id="UP000822688">
    <property type="component" value="Chromosome 1"/>
</dbReference>
<keyword evidence="8" id="KW-1185">Reference proteome</keyword>
<accession>A0A8T0J4U2</accession>
<dbReference type="PANTHER" id="PTHR31391:SF106">
    <property type="entry name" value="B3 DOMAIN-CONTAINING PROTEIN OS01G0723500"/>
    <property type="match status" value="1"/>
</dbReference>
<gene>
    <name evidence="7" type="ORF">KC19_1G052800</name>
</gene>
<dbReference type="InterPro" id="IPR015300">
    <property type="entry name" value="DNA-bd_pseudobarrel_sf"/>
</dbReference>
<organism evidence="7 8">
    <name type="scientific">Ceratodon purpureus</name>
    <name type="common">Fire moss</name>
    <name type="synonym">Dicranum purpureum</name>
    <dbReference type="NCBI Taxonomy" id="3225"/>
    <lineage>
        <taxon>Eukaryota</taxon>
        <taxon>Viridiplantae</taxon>
        <taxon>Streptophyta</taxon>
        <taxon>Embryophyta</taxon>
        <taxon>Bryophyta</taxon>
        <taxon>Bryophytina</taxon>
        <taxon>Bryopsida</taxon>
        <taxon>Dicranidae</taxon>
        <taxon>Pseudoditrichales</taxon>
        <taxon>Ditrichaceae</taxon>
        <taxon>Ceratodon</taxon>
    </lineage>
</organism>
<dbReference type="InterPro" id="IPR003340">
    <property type="entry name" value="B3_DNA-bd"/>
</dbReference>
<dbReference type="InterPro" id="IPR044837">
    <property type="entry name" value="REM16-like"/>
</dbReference>
<evidence type="ECO:0000256" key="5">
    <source>
        <dbReference type="SAM" id="MobiDB-lite"/>
    </source>
</evidence>
<feature type="domain" description="TF-B3" evidence="6">
    <location>
        <begin position="97"/>
        <end position="195"/>
    </location>
</feature>
<dbReference type="PROSITE" id="PS50863">
    <property type="entry name" value="B3"/>
    <property type="match status" value="2"/>
</dbReference>
<evidence type="ECO:0000259" key="6">
    <source>
        <dbReference type="PROSITE" id="PS50863"/>
    </source>
</evidence>
<evidence type="ECO:0000256" key="4">
    <source>
        <dbReference type="ARBA" id="ARBA00023242"/>
    </source>
</evidence>
<keyword evidence="2" id="KW-0238">DNA-binding</keyword>